<dbReference type="InterPro" id="IPR007722">
    <property type="entry name" value="DCP2_BoxA"/>
</dbReference>
<dbReference type="Gene3D" id="1.10.10.1050">
    <property type="entry name" value="Dcp2, box A domain"/>
    <property type="match status" value="1"/>
</dbReference>
<dbReference type="CDD" id="cd03672">
    <property type="entry name" value="NUDIX_Dcp2p_Nudt20"/>
    <property type="match status" value="1"/>
</dbReference>
<dbReference type="SUPFAM" id="SSF140586">
    <property type="entry name" value="Dcp2 domain-like"/>
    <property type="match status" value="1"/>
</dbReference>
<feature type="region of interest" description="Disordered" evidence="9">
    <location>
        <begin position="324"/>
        <end position="390"/>
    </location>
</feature>
<dbReference type="InterPro" id="IPR015797">
    <property type="entry name" value="NUDIX_hydrolase-like_dom_sf"/>
</dbReference>
<evidence type="ECO:0000256" key="5">
    <source>
        <dbReference type="ARBA" id="ARBA00022723"/>
    </source>
</evidence>
<feature type="compositionally biased region" description="Pro residues" evidence="9">
    <location>
        <begin position="665"/>
        <end position="678"/>
    </location>
</feature>
<dbReference type="OrthoDB" id="18996at2759"/>
<dbReference type="PROSITE" id="PS51462">
    <property type="entry name" value="NUDIX"/>
    <property type="match status" value="1"/>
</dbReference>
<evidence type="ECO:0000256" key="3">
    <source>
        <dbReference type="ARBA" id="ARBA00005279"/>
    </source>
</evidence>
<evidence type="ECO:0000313" key="12">
    <source>
        <dbReference type="Proteomes" id="UP000309340"/>
    </source>
</evidence>
<protein>
    <recommendedName>
        <fullName evidence="10">Nudix hydrolase domain-containing protein</fullName>
    </recommendedName>
</protein>
<comment type="caution">
    <text evidence="11">The sequence shown here is derived from an EMBL/GenBank/DDBJ whole genome shotgun (WGS) entry which is preliminary data.</text>
</comment>
<feature type="region of interest" description="Disordered" evidence="9">
    <location>
        <begin position="661"/>
        <end position="809"/>
    </location>
</feature>
<comment type="subcellular location">
    <subcellularLocation>
        <location evidence="2">Cytoplasm</location>
    </subcellularLocation>
</comment>
<evidence type="ECO:0000256" key="6">
    <source>
        <dbReference type="ARBA" id="ARBA00022801"/>
    </source>
</evidence>
<dbReference type="Proteomes" id="UP000309340">
    <property type="component" value="Unassembled WGS sequence"/>
</dbReference>
<feature type="compositionally biased region" description="Low complexity" evidence="9">
    <location>
        <begin position="953"/>
        <end position="967"/>
    </location>
</feature>
<feature type="compositionally biased region" description="Low complexity" evidence="9">
    <location>
        <begin position="426"/>
        <end position="438"/>
    </location>
</feature>
<dbReference type="EMBL" id="NAJQ01000112">
    <property type="protein sequence ID" value="TKA78466.1"/>
    <property type="molecule type" value="Genomic_DNA"/>
</dbReference>
<keyword evidence="4" id="KW-0963">Cytoplasm</keyword>
<dbReference type="STRING" id="329884.A0A4U0XPY7"/>
<feature type="region of interest" description="Disordered" evidence="9">
    <location>
        <begin position="939"/>
        <end position="997"/>
    </location>
</feature>
<keyword evidence="8" id="KW-0464">Manganese</keyword>
<dbReference type="InterPro" id="IPR020084">
    <property type="entry name" value="NUDIX_hydrolase_CS"/>
</dbReference>
<feature type="domain" description="Nudix hydrolase" evidence="10">
    <location>
        <begin position="108"/>
        <end position="241"/>
    </location>
</feature>
<dbReference type="Gene3D" id="3.90.79.10">
    <property type="entry name" value="Nucleoside Triphosphate Pyrophosphohydrolase"/>
    <property type="match status" value="1"/>
</dbReference>
<accession>A0A4U0XPY7</accession>
<dbReference type="PANTHER" id="PTHR23114:SF17">
    <property type="entry name" value="M7GPPPN-MRNA HYDROLASE"/>
    <property type="match status" value="1"/>
</dbReference>
<feature type="region of interest" description="Disordered" evidence="9">
    <location>
        <begin position="425"/>
        <end position="477"/>
    </location>
</feature>
<reference evidence="11 12" key="1">
    <citation type="submission" date="2017-03" db="EMBL/GenBank/DDBJ databases">
        <title>Genomes of endolithic fungi from Antarctica.</title>
        <authorList>
            <person name="Coleine C."/>
            <person name="Masonjones S."/>
            <person name="Stajich J.E."/>
        </authorList>
    </citation>
    <scope>NUCLEOTIDE SEQUENCE [LARGE SCALE GENOMIC DNA]</scope>
    <source>
        <strain evidence="11 12">CCFEE 5184</strain>
    </source>
</reference>
<dbReference type="GO" id="GO:0000290">
    <property type="term" value="P:deadenylation-dependent decapping of nuclear-transcribed mRNA"/>
    <property type="evidence" value="ECO:0007669"/>
    <property type="project" value="InterPro"/>
</dbReference>
<feature type="region of interest" description="Disordered" evidence="9">
    <location>
        <begin position="532"/>
        <end position="635"/>
    </location>
</feature>
<dbReference type="PROSITE" id="PS00893">
    <property type="entry name" value="NUDIX_BOX"/>
    <property type="match status" value="1"/>
</dbReference>
<dbReference type="GO" id="GO:0003723">
    <property type="term" value="F:RNA binding"/>
    <property type="evidence" value="ECO:0007669"/>
    <property type="project" value="UniProtKB-KW"/>
</dbReference>
<dbReference type="GO" id="GO:0000932">
    <property type="term" value="C:P-body"/>
    <property type="evidence" value="ECO:0007669"/>
    <property type="project" value="TreeGrafter"/>
</dbReference>
<dbReference type="InterPro" id="IPR036189">
    <property type="entry name" value="DCP2_BoxA_sf"/>
</dbReference>
<feature type="compositionally biased region" description="Polar residues" evidence="9">
    <location>
        <begin position="985"/>
        <end position="997"/>
    </location>
</feature>
<comment type="cofactor">
    <cofactor evidence="1">
        <name>Mn(2+)</name>
        <dbReference type="ChEBI" id="CHEBI:29035"/>
    </cofactor>
</comment>
<dbReference type="PANTHER" id="PTHR23114">
    <property type="entry name" value="M7GPPPN-MRNA HYDROLASE"/>
    <property type="match status" value="1"/>
</dbReference>
<evidence type="ECO:0000256" key="8">
    <source>
        <dbReference type="ARBA" id="ARBA00023211"/>
    </source>
</evidence>
<dbReference type="InterPro" id="IPR000086">
    <property type="entry name" value="NUDIX_hydrolase_dom"/>
</dbReference>
<evidence type="ECO:0000256" key="2">
    <source>
        <dbReference type="ARBA" id="ARBA00004496"/>
    </source>
</evidence>
<feature type="compositionally biased region" description="Low complexity" evidence="9">
    <location>
        <begin position="679"/>
        <end position="688"/>
    </location>
</feature>
<keyword evidence="5" id="KW-0479">Metal-binding</keyword>
<evidence type="ECO:0000313" key="11">
    <source>
        <dbReference type="EMBL" id="TKA78466.1"/>
    </source>
</evidence>
<dbReference type="SUPFAM" id="SSF55811">
    <property type="entry name" value="Nudix"/>
    <property type="match status" value="1"/>
</dbReference>
<dbReference type="GO" id="GO:0000184">
    <property type="term" value="P:nuclear-transcribed mRNA catabolic process, nonsense-mediated decay"/>
    <property type="evidence" value="ECO:0007669"/>
    <property type="project" value="InterPro"/>
</dbReference>
<keyword evidence="6" id="KW-0378">Hydrolase</keyword>
<feature type="region of interest" description="Disordered" evidence="9">
    <location>
        <begin position="1010"/>
        <end position="1097"/>
    </location>
</feature>
<dbReference type="FunFam" id="3.90.79.10:FF:000003">
    <property type="entry name" value="M7GpppN-mRNA hydrolase isoform 2"/>
    <property type="match status" value="1"/>
</dbReference>
<proteinExistence type="inferred from homology"/>
<comment type="similarity">
    <text evidence="3">Belongs to the Nudix hydrolase family. DCP2 subfamily.</text>
</comment>
<name>A0A4U0XPY7_9PEZI</name>
<dbReference type="GO" id="GO:0140933">
    <property type="term" value="F:5'-(N(7)-methylguanosine 5'-triphospho)-[mRNA] hydrolase activity"/>
    <property type="evidence" value="ECO:0007669"/>
    <property type="project" value="InterPro"/>
</dbReference>
<gene>
    <name evidence="11" type="ORF">B0A55_04970</name>
</gene>
<feature type="compositionally biased region" description="Low complexity" evidence="9">
    <location>
        <begin position="910"/>
        <end position="923"/>
    </location>
</feature>
<dbReference type="Pfam" id="PF00293">
    <property type="entry name" value="NUDIX"/>
    <property type="match status" value="1"/>
</dbReference>
<evidence type="ECO:0000256" key="4">
    <source>
        <dbReference type="ARBA" id="ARBA00022490"/>
    </source>
</evidence>
<feature type="compositionally biased region" description="Low complexity" evidence="9">
    <location>
        <begin position="550"/>
        <end position="562"/>
    </location>
</feature>
<evidence type="ECO:0000256" key="9">
    <source>
        <dbReference type="SAM" id="MobiDB-lite"/>
    </source>
</evidence>
<feature type="region of interest" description="Disordered" evidence="9">
    <location>
        <begin position="898"/>
        <end position="923"/>
    </location>
</feature>
<keyword evidence="12" id="KW-1185">Reference proteome</keyword>
<feature type="compositionally biased region" description="Basic residues" evidence="9">
    <location>
        <begin position="774"/>
        <end position="783"/>
    </location>
</feature>
<feature type="compositionally biased region" description="Gly residues" evidence="9">
    <location>
        <begin position="1067"/>
        <end position="1077"/>
    </location>
</feature>
<feature type="compositionally biased region" description="Low complexity" evidence="9">
    <location>
        <begin position="1037"/>
        <end position="1066"/>
    </location>
</feature>
<feature type="compositionally biased region" description="Polar residues" evidence="9">
    <location>
        <begin position="351"/>
        <end position="361"/>
    </location>
</feature>
<evidence type="ECO:0000259" key="10">
    <source>
        <dbReference type="PROSITE" id="PS51462"/>
    </source>
</evidence>
<organism evidence="11 12">
    <name type="scientific">Friedmanniomyces simplex</name>
    <dbReference type="NCBI Taxonomy" id="329884"/>
    <lineage>
        <taxon>Eukaryota</taxon>
        <taxon>Fungi</taxon>
        <taxon>Dikarya</taxon>
        <taxon>Ascomycota</taxon>
        <taxon>Pezizomycotina</taxon>
        <taxon>Dothideomycetes</taxon>
        <taxon>Dothideomycetidae</taxon>
        <taxon>Mycosphaerellales</taxon>
        <taxon>Teratosphaeriaceae</taxon>
        <taxon>Friedmanniomyces</taxon>
    </lineage>
</organism>
<dbReference type="GO" id="GO:0030145">
    <property type="term" value="F:manganese ion binding"/>
    <property type="evidence" value="ECO:0007669"/>
    <property type="project" value="InterPro"/>
</dbReference>
<feature type="compositionally biased region" description="Polar residues" evidence="9">
    <location>
        <begin position="697"/>
        <end position="717"/>
    </location>
</feature>
<dbReference type="InterPro" id="IPR044099">
    <property type="entry name" value="Dcp2_NUDIX"/>
</dbReference>
<evidence type="ECO:0000256" key="7">
    <source>
        <dbReference type="ARBA" id="ARBA00022884"/>
    </source>
</evidence>
<feature type="compositionally biased region" description="Pro residues" evidence="9">
    <location>
        <begin position="462"/>
        <end position="472"/>
    </location>
</feature>
<sequence length="1122" mass="120312">MATLSPTTATAAITTLPDCLDDLTVRFLLNLPASELSSVPRLCFQVEEAQWFYEDFIRPAALAATGKPLPSLPLRQFCLQLFQHCPLLSGFTDAQHIAAYEEFLAYKVRVPVRGAILLDESMEKLVLVKGWKKGASWSFPRGKINKDERDLDCAIREVYEETGYDLRAANLIPESENEAKYIDVTMREQHMRLFVFRGVSEETHFEPQTRKEISKIAWYNVRDLPGFTKKQRGGVEQAQHAAGKFYMVAPFLGPLKKWIQQQRRRDEEVGARNAAQGVAFTHQGVEEETETAEEQAVEDAAPVDQSAELKRLLSLGSPAEDVAQLPAPATTNGGASKDLLSLLRGGGAPKATSSVPQTPIDQINGFPPQPETPQPHHPRHPPMGYQHQQVPQFPFSPERLQQQQRHFSVPTPGHAGFAQALPAHMQPQQFRQQQQQRQSMPLGPPPRQEAPNGFNVPQRQPVQPPHQFPPQQIPQHMSYQPQLPPNFPRSSDAFMVPQGVQFSAGPVVPKAANLPMPHLSAQSLQLLGAFKSGGNKQPASSSNVGIGQVPPAARQPSQQQAALLDLFRKPSAPQTPVPVSAAPKTEGPPSPILADATERSGSAQQGRRRTLNEITRTLPGRVKAKGPASPAVARPVERAVSLAEPPAHDVSLEAARGNLPAVLRGPPPVQRGPPPSQPGLPNAPAALSTPPPPSATRQETVPTSQTTISPPQATLPTPQAIDRPRSRGHLFDPTAPKQPARNPEQSAQKAEHTTIPILQWPPAHNVQRSPRPSRSPKPRHASHNKQASGNLNVAKGTENGTPQPQPQPMFKILARPGSVRAEKSPALNVESLLAEPSRQEVSNSAVHAGKVPDVQLLRRPESVDPVAVQKAAEVVEENHIEGANGQDKREQLLALFGKGTVSSPPPPVEAKPQPLSPSSAAPASIANERKNSSLLNIFNASSGSIPHRSGNATPTPTSTSTSTSTMHPPQPPPPPHIHPEGKVPSNHTTSTIHHRQQTPQNLLLDLFNRPSATTGKADSPGTPISPFTLGTPAQRVGPAGSLLGSSAAAMGGRSPGDSSGLARAGGSANGSGYGNEVGKGSLSAESSRKGSAAGTTPVETKGFLLGYLNGVVEKEGYRGAKR</sequence>
<dbReference type="AlphaFoldDB" id="A0A4U0XPY7"/>
<keyword evidence="7" id="KW-0694">RNA-binding</keyword>
<feature type="compositionally biased region" description="Polar residues" evidence="9">
    <location>
        <begin position="534"/>
        <end position="545"/>
    </location>
</feature>
<dbReference type="SMART" id="SM01125">
    <property type="entry name" value="DCP2"/>
    <property type="match status" value="1"/>
</dbReference>
<evidence type="ECO:0000256" key="1">
    <source>
        <dbReference type="ARBA" id="ARBA00001936"/>
    </source>
</evidence>
<dbReference type="Pfam" id="PF05026">
    <property type="entry name" value="DCP2"/>
    <property type="match status" value="1"/>
</dbReference>